<evidence type="ECO:0000256" key="1">
    <source>
        <dbReference type="SAM" id="Phobius"/>
    </source>
</evidence>
<dbReference type="EMBL" id="CP017686">
    <property type="protein sequence ID" value="AYQ54648.1"/>
    <property type="molecule type" value="Genomic_DNA"/>
</dbReference>
<keyword evidence="1" id="KW-0812">Transmembrane</keyword>
<dbReference type="RefSeq" id="WP_015504366.1">
    <property type="nucleotide sequence ID" value="NZ_CP017686.1"/>
</dbReference>
<accession>A0A3G3IG50</accession>
<dbReference type="InterPro" id="IPR014509">
    <property type="entry name" value="YjdF-like"/>
</dbReference>
<evidence type="ECO:0000313" key="3">
    <source>
        <dbReference type="Proteomes" id="UP000273278"/>
    </source>
</evidence>
<organism evidence="2 3">
    <name type="scientific">Methanomethylophilus alvi</name>
    <dbReference type="NCBI Taxonomy" id="1291540"/>
    <lineage>
        <taxon>Archaea</taxon>
        <taxon>Methanobacteriati</taxon>
        <taxon>Thermoplasmatota</taxon>
        <taxon>Thermoplasmata</taxon>
        <taxon>Methanomassiliicoccales</taxon>
        <taxon>Methanomethylophilaceae</taxon>
        <taxon>Methanomethylophilus</taxon>
    </lineage>
</organism>
<dbReference type="AlphaFoldDB" id="A0A3G3IG50"/>
<dbReference type="GeneID" id="41321272"/>
<protein>
    <recommendedName>
        <fullName evidence="4">DUF2238 domain-containing protein</fullName>
    </recommendedName>
</protein>
<name>A0A3G3IG50_9ARCH</name>
<feature type="transmembrane region" description="Helical" evidence="1">
    <location>
        <begin position="185"/>
        <end position="203"/>
    </location>
</feature>
<feature type="transmembrane region" description="Helical" evidence="1">
    <location>
        <begin position="139"/>
        <end position="158"/>
    </location>
</feature>
<proteinExistence type="predicted"/>
<feature type="transmembrane region" description="Helical" evidence="1">
    <location>
        <begin position="44"/>
        <end position="67"/>
    </location>
</feature>
<sequence>MIHMTEEGDRKFTIAVWIIEEIIFAIMFWTVAADIARGLRWHPAWYLEATCIAFALISCVIPVLRLVDAVKMPWWFNFLLMADVYIYTISLCLGFYMDPDIPWWGFFGHVLSSMSVGAIVFLALCLIEKHSPAHVTLGSNAAIHCYTLMISLAFGGIWEVMEGYVDVLVGQSVMVYGDFDTLDDLRADLVGSVIMVILATFIMKGRTAIDVADTTVFRNPRKKKEDRGD</sequence>
<dbReference type="OMA" id="YLEATCI"/>
<dbReference type="Pfam" id="PF09997">
    <property type="entry name" value="DUF2238"/>
    <property type="match status" value="1"/>
</dbReference>
<dbReference type="Proteomes" id="UP000273278">
    <property type="component" value="Chromosome"/>
</dbReference>
<gene>
    <name evidence="2" type="ORF">BKD89_02350</name>
</gene>
<reference evidence="2 3" key="1">
    <citation type="submission" date="2016-10" db="EMBL/GenBank/DDBJ databases">
        <title>Complete genome of the TMA-utilizing, human hosted archaeon Methanomethylophilus alvus Gen. nov, sp. nov., strain Mx-05, derived from a pure culture.</title>
        <authorList>
            <person name="Brugere J.-F."/>
            <person name="Ben Hania W."/>
            <person name="Chaudhary P.P."/>
            <person name="Gaci N."/>
            <person name="Borrel G."/>
            <person name="Cao Van Tuat L."/>
            <person name="Fardeau M.-L."/>
            <person name="Harris H.M.B."/>
            <person name="O'Toole P.W."/>
            <person name="Ollivier B."/>
        </authorList>
    </citation>
    <scope>NUCLEOTIDE SEQUENCE [LARGE SCALE GENOMIC DNA]</scope>
    <source>
        <strain evidence="2 3">Mx-05</strain>
    </source>
</reference>
<evidence type="ECO:0000313" key="2">
    <source>
        <dbReference type="EMBL" id="AYQ54648.1"/>
    </source>
</evidence>
<feature type="transmembrane region" description="Helical" evidence="1">
    <location>
        <begin position="103"/>
        <end position="127"/>
    </location>
</feature>
<feature type="transmembrane region" description="Helical" evidence="1">
    <location>
        <begin position="74"/>
        <end position="97"/>
    </location>
</feature>
<evidence type="ECO:0008006" key="4">
    <source>
        <dbReference type="Google" id="ProtNLM"/>
    </source>
</evidence>
<feature type="transmembrane region" description="Helical" evidence="1">
    <location>
        <begin position="12"/>
        <end position="32"/>
    </location>
</feature>
<keyword evidence="1" id="KW-0472">Membrane</keyword>
<keyword evidence="1" id="KW-1133">Transmembrane helix</keyword>